<evidence type="ECO:0000313" key="2">
    <source>
        <dbReference type="Proteomes" id="UP001500655"/>
    </source>
</evidence>
<organism evidence="1 2">
    <name type="scientific">Luedemannella helvata</name>
    <dbReference type="NCBI Taxonomy" id="349315"/>
    <lineage>
        <taxon>Bacteria</taxon>
        <taxon>Bacillati</taxon>
        <taxon>Actinomycetota</taxon>
        <taxon>Actinomycetes</taxon>
        <taxon>Micromonosporales</taxon>
        <taxon>Micromonosporaceae</taxon>
        <taxon>Luedemannella</taxon>
    </lineage>
</organism>
<name>A0ABN2JUB9_9ACTN</name>
<gene>
    <name evidence="1" type="ORF">GCM10009681_07540</name>
</gene>
<keyword evidence="2" id="KW-1185">Reference proteome</keyword>
<evidence type="ECO:0000313" key="1">
    <source>
        <dbReference type="EMBL" id="GAA1739279.1"/>
    </source>
</evidence>
<dbReference type="EMBL" id="BAAALS010000003">
    <property type="protein sequence ID" value="GAA1739279.1"/>
    <property type="molecule type" value="Genomic_DNA"/>
</dbReference>
<accession>A0ABN2JUB9</accession>
<protein>
    <submittedName>
        <fullName evidence="1">Uncharacterized protein</fullName>
    </submittedName>
</protein>
<reference evidence="1 2" key="1">
    <citation type="journal article" date="2019" name="Int. J. Syst. Evol. Microbiol.">
        <title>The Global Catalogue of Microorganisms (GCM) 10K type strain sequencing project: providing services to taxonomists for standard genome sequencing and annotation.</title>
        <authorList>
            <consortium name="The Broad Institute Genomics Platform"/>
            <consortium name="The Broad Institute Genome Sequencing Center for Infectious Disease"/>
            <person name="Wu L."/>
            <person name="Ma J."/>
        </authorList>
    </citation>
    <scope>NUCLEOTIDE SEQUENCE [LARGE SCALE GENOMIC DNA]</scope>
    <source>
        <strain evidence="1 2">JCM 13249</strain>
    </source>
</reference>
<sequence length="141" mass="15169">MSSVPASRGADHQKAVLSRLVDSRLADLRAGCGPSGCDHVAVQLAAQLATNLQRVIDDTSEGNAADWARVRGAVRLFCGLGRTPGVTRPRTLPYELRMINDLVRGLGASELTVPAQTPGCSRFEEDPAARRWCPMFQRLAA</sequence>
<proteinExistence type="predicted"/>
<dbReference type="RefSeq" id="WP_344076822.1">
    <property type="nucleotide sequence ID" value="NZ_BAAALS010000003.1"/>
</dbReference>
<comment type="caution">
    <text evidence="1">The sequence shown here is derived from an EMBL/GenBank/DDBJ whole genome shotgun (WGS) entry which is preliminary data.</text>
</comment>
<dbReference type="Proteomes" id="UP001500655">
    <property type="component" value="Unassembled WGS sequence"/>
</dbReference>